<organism evidence="2 3">
    <name type="scientific">Austropuccinia psidii MF-1</name>
    <dbReference type="NCBI Taxonomy" id="1389203"/>
    <lineage>
        <taxon>Eukaryota</taxon>
        <taxon>Fungi</taxon>
        <taxon>Dikarya</taxon>
        <taxon>Basidiomycota</taxon>
        <taxon>Pucciniomycotina</taxon>
        <taxon>Pucciniomycetes</taxon>
        <taxon>Pucciniales</taxon>
        <taxon>Sphaerophragmiaceae</taxon>
        <taxon>Austropuccinia</taxon>
    </lineage>
</organism>
<evidence type="ECO:0000313" key="3">
    <source>
        <dbReference type="Proteomes" id="UP000765509"/>
    </source>
</evidence>
<feature type="compositionally biased region" description="Basic and acidic residues" evidence="1">
    <location>
        <begin position="272"/>
        <end position="286"/>
    </location>
</feature>
<gene>
    <name evidence="2" type="ORF">O181_106508</name>
</gene>
<comment type="caution">
    <text evidence="2">The sequence shown here is derived from an EMBL/GenBank/DDBJ whole genome shotgun (WGS) entry which is preliminary data.</text>
</comment>
<keyword evidence="3" id="KW-1185">Reference proteome</keyword>
<evidence type="ECO:0000313" key="2">
    <source>
        <dbReference type="EMBL" id="MBW0566793.1"/>
    </source>
</evidence>
<name>A0A9Q3PM14_9BASI</name>
<reference evidence="2" key="1">
    <citation type="submission" date="2021-03" db="EMBL/GenBank/DDBJ databases">
        <title>Draft genome sequence of rust myrtle Austropuccinia psidii MF-1, a brazilian biotype.</title>
        <authorList>
            <person name="Quecine M.C."/>
            <person name="Pachon D.M.R."/>
            <person name="Bonatelli M.L."/>
            <person name="Correr F.H."/>
            <person name="Franceschini L.M."/>
            <person name="Leite T.F."/>
            <person name="Margarido G.R.A."/>
            <person name="Almeida C.A."/>
            <person name="Ferrarezi J.A."/>
            <person name="Labate C.A."/>
        </authorList>
    </citation>
    <scope>NUCLEOTIDE SEQUENCE</scope>
    <source>
        <strain evidence="2">MF-1</strain>
    </source>
</reference>
<feature type="compositionally biased region" description="Acidic residues" evidence="1">
    <location>
        <begin position="287"/>
        <end position="296"/>
    </location>
</feature>
<feature type="region of interest" description="Disordered" evidence="1">
    <location>
        <begin position="268"/>
        <end position="304"/>
    </location>
</feature>
<proteinExistence type="predicted"/>
<dbReference type="Proteomes" id="UP000765509">
    <property type="component" value="Unassembled WGS sequence"/>
</dbReference>
<evidence type="ECO:0000256" key="1">
    <source>
        <dbReference type="SAM" id="MobiDB-lite"/>
    </source>
</evidence>
<accession>A0A9Q3PM14</accession>
<dbReference type="AlphaFoldDB" id="A0A9Q3PM14"/>
<sequence length="304" mass="36173">MSLNNEFSTQSTPILDKNVLNLNNDLHHTISSNAEVETDYSFKDIPRLEEWPTFSGEGEYNHMKFMTTTDMFKEDFNIPDEYISARLHSLFTNSGKKWYYKMRQDHGKNSWPWWKEQIISKWENDFWRFKIENYFEEAIFNIERDRPMSWFLKQKDRLTVLHPDMSETMIHRRILRKCSGDLENAMRSRCIEPFSTEEYINAMEDITTRTEIGRNWYKYPIENKTSGKPILKPNKPHEKAPLKFHKCGSTSHLENNCAKNTTMNEIEIDQAEDTKETNDVLLHDSDSEPSEEEELCQVESMLKQ</sequence>
<protein>
    <submittedName>
        <fullName evidence="2">Uncharacterized protein</fullName>
    </submittedName>
</protein>
<dbReference type="EMBL" id="AVOT02079709">
    <property type="protein sequence ID" value="MBW0566793.1"/>
    <property type="molecule type" value="Genomic_DNA"/>
</dbReference>